<comment type="function">
    <text evidence="6">Catalyzes the reduction of dTDP-6-deoxy-L-lyxo-4-hexulose to yield dTDP-L-rhamnose.</text>
</comment>
<evidence type="ECO:0000259" key="7">
    <source>
        <dbReference type="Pfam" id="PF04321"/>
    </source>
</evidence>
<comment type="pathway">
    <text evidence="1 6">Carbohydrate biosynthesis; dTDP-L-rhamnose biosynthesis.</text>
</comment>
<dbReference type="SUPFAM" id="SSF51735">
    <property type="entry name" value="NAD(P)-binding Rossmann-fold domains"/>
    <property type="match status" value="1"/>
</dbReference>
<sequence length="309" mass="33355">MRVLATGTTGQLVTSLREVAAGSRDVELFAIGRPEFDLTRPIPMREAIIAARPDIVISAAAYTSVDRAEDEPALARAVNVMGAACVAEAAASLDIPVIHLSSDYVFSGDDRTPRREDDETGPRTVYGATKLAGEEAVASITARHIILRTSWVYSPFGTNFVKTMLRLASAQERLSVVSDQYGNPTSALDVAAAILLIATQPRQDRFGTYHLTGTGESNWSGFARHVLAVSRHHGGPSAIVDDIATADYPTKARRPRDSRLCTNKFAGTFGWRLPDWQTSTETVVARILAPGRAAVDASEVYETARKLRG</sequence>
<comment type="similarity">
    <text evidence="2 6">Belongs to the dTDP-4-dehydrorhamnose reductase family.</text>
</comment>
<dbReference type="Proteomes" id="UP000429484">
    <property type="component" value="Unassembled WGS sequence"/>
</dbReference>
<dbReference type="PANTHER" id="PTHR10491:SF4">
    <property type="entry name" value="METHIONINE ADENOSYLTRANSFERASE 2 SUBUNIT BETA"/>
    <property type="match status" value="1"/>
</dbReference>
<dbReference type="InterPro" id="IPR029903">
    <property type="entry name" value="RmlD-like-bd"/>
</dbReference>
<dbReference type="Gene3D" id="3.90.25.10">
    <property type="entry name" value="UDP-galactose 4-epimerase, domain 1"/>
    <property type="match status" value="1"/>
</dbReference>
<evidence type="ECO:0000256" key="3">
    <source>
        <dbReference type="ARBA" id="ARBA00012929"/>
    </source>
</evidence>
<dbReference type="GO" id="GO:0008831">
    <property type="term" value="F:dTDP-4-dehydrorhamnose reductase activity"/>
    <property type="evidence" value="ECO:0007669"/>
    <property type="project" value="UniProtKB-EC"/>
</dbReference>
<protein>
    <recommendedName>
        <fullName evidence="4 6">dTDP-4-dehydrorhamnose reductase</fullName>
        <ecNumber evidence="3 6">1.1.1.133</ecNumber>
    </recommendedName>
</protein>
<reference evidence="8 9" key="1">
    <citation type="journal article" date="2013" name="Genome Biol.">
        <title>Comparative genomics of the core and accessory genomes of 48 Sinorhizobium strains comprising five genospecies.</title>
        <authorList>
            <person name="Sugawara M."/>
            <person name="Epstein B."/>
            <person name="Badgley B.D."/>
            <person name="Unno T."/>
            <person name="Xu L."/>
            <person name="Reese J."/>
            <person name="Gyaneshwar P."/>
            <person name="Denny R."/>
            <person name="Mudge J."/>
            <person name="Bharti A.K."/>
            <person name="Farmer A.D."/>
            <person name="May G.D."/>
            <person name="Woodward J.E."/>
            <person name="Medigue C."/>
            <person name="Vallenet D."/>
            <person name="Lajus A."/>
            <person name="Rouy Z."/>
            <person name="Martinez-Vaz B."/>
            <person name="Tiffin P."/>
            <person name="Young N.D."/>
            <person name="Sadowsky M.J."/>
        </authorList>
    </citation>
    <scope>NUCLEOTIDE SEQUENCE [LARGE SCALE GENOMIC DNA]</scope>
    <source>
        <strain evidence="8 9">N6B1</strain>
    </source>
</reference>
<dbReference type="Pfam" id="PF04321">
    <property type="entry name" value="RmlD_sub_bind"/>
    <property type="match status" value="1"/>
</dbReference>
<evidence type="ECO:0000256" key="2">
    <source>
        <dbReference type="ARBA" id="ARBA00010944"/>
    </source>
</evidence>
<evidence type="ECO:0000256" key="6">
    <source>
        <dbReference type="RuleBase" id="RU364082"/>
    </source>
</evidence>
<dbReference type="RefSeq" id="WP_015008451.1">
    <property type="nucleotide sequence ID" value="NZ_CP021810.1"/>
</dbReference>
<dbReference type="InterPro" id="IPR005913">
    <property type="entry name" value="dTDP_dehydrorham_reduct"/>
</dbReference>
<dbReference type="NCBIfam" id="TIGR01214">
    <property type="entry name" value="rmlD"/>
    <property type="match status" value="1"/>
</dbReference>
<dbReference type="EMBL" id="WISR01000275">
    <property type="protein sequence ID" value="MQW37666.1"/>
    <property type="molecule type" value="Genomic_DNA"/>
</dbReference>
<accession>A0AAW9U0N8</accession>
<comment type="catalytic activity">
    <reaction evidence="5 6">
        <text>dTDP-beta-L-rhamnose + NADP(+) = dTDP-4-dehydro-beta-L-rhamnose + NADPH + H(+)</text>
        <dbReference type="Rhea" id="RHEA:21796"/>
        <dbReference type="ChEBI" id="CHEBI:15378"/>
        <dbReference type="ChEBI" id="CHEBI:57510"/>
        <dbReference type="ChEBI" id="CHEBI:57783"/>
        <dbReference type="ChEBI" id="CHEBI:58349"/>
        <dbReference type="ChEBI" id="CHEBI:62830"/>
        <dbReference type="EC" id="1.1.1.133"/>
    </reaction>
</comment>
<keyword evidence="6" id="KW-0521">NADP</keyword>
<comment type="caution">
    <text evidence="8">The sequence shown here is derived from an EMBL/GenBank/DDBJ whole genome shotgun (WGS) entry which is preliminary data.</text>
</comment>
<keyword evidence="6 8" id="KW-0560">Oxidoreductase</keyword>
<feature type="domain" description="RmlD-like substrate binding" evidence="7">
    <location>
        <begin position="1"/>
        <end position="286"/>
    </location>
</feature>
<dbReference type="PANTHER" id="PTHR10491">
    <property type="entry name" value="DTDP-4-DEHYDRORHAMNOSE REDUCTASE"/>
    <property type="match status" value="1"/>
</dbReference>
<dbReference type="AlphaFoldDB" id="A0AAW9U0N8"/>
<proteinExistence type="inferred from homology"/>
<evidence type="ECO:0000313" key="8">
    <source>
        <dbReference type="EMBL" id="MQW37666.1"/>
    </source>
</evidence>
<evidence type="ECO:0000313" key="9">
    <source>
        <dbReference type="Proteomes" id="UP000429484"/>
    </source>
</evidence>
<dbReference type="InterPro" id="IPR036291">
    <property type="entry name" value="NAD(P)-bd_dom_sf"/>
</dbReference>
<organism evidence="8 9">
    <name type="scientific">Rhizobium meliloti</name>
    <name type="common">Ensifer meliloti</name>
    <name type="synonym">Sinorhizobium meliloti</name>
    <dbReference type="NCBI Taxonomy" id="382"/>
    <lineage>
        <taxon>Bacteria</taxon>
        <taxon>Pseudomonadati</taxon>
        <taxon>Pseudomonadota</taxon>
        <taxon>Alphaproteobacteria</taxon>
        <taxon>Hyphomicrobiales</taxon>
        <taxon>Rhizobiaceae</taxon>
        <taxon>Sinorhizobium/Ensifer group</taxon>
        <taxon>Sinorhizobium</taxon>
    </lineage>
</organism>
<name>A0AAW9U0N8_RHIML</name>
<dbReference type="CDD" id="cd05254">
    <property type="entry name" value="dTDP_HR_like_SDR_e"/>
    <property type="match status" value="1"/>
</dbReference>
<evidence type="ECO:0000256" key="1">
    <source>
        <dbReference type="ARBA" id="ARBA00004781"/>
    </source>
</evidence>
<evidence type="ECO:0000256" key="5">
    <source>
        <dbReference type="ARBA" id="ARBA00048200"/>
    </source>
</evidence>
<comment type="cofactor">
    <cofactor evidence="6">
        <name>Mg(2+)</name>
        <dbReference type="ChEBI" id="CHEBI:18420"/>
    </cofactor>
    <text evidence="6">Binds 1 Mg(2+) ion per monomer.</text>
</comment>
<gene>
    <name evidence="8" type="primary">rfbD</name>
    <name evidence="8" type="ORF">GHK53_34220</name>
</gene>
<dbReference type="EC" id="1.1.1.133" evidence="3 6"/>
<dbReference type="Gene3D" id="3.40.50.720">
    <property type="entry name" value="NAD(P)-binding Rossmann-like Domain"/>
    <property type="match status" value="1"/>
</dbReference>
<evidence type="ECO:0000256" key="4">
    <source>
        <dbReference type="ARBA" id="ARBA00017099"/>
    </source>
</evidence>